<dbReference type="Pfam" id="PF05593">
    <property type="entry name" value="RHS_repeat"/>
    <property type="match status" value="2"/>
</dbReference>
<dbReference type="InterPro" id="IPR056823">
    <property type="entry name" value="TEN-like_YD-shell"/>
</dbReference>
<dbReference type="EMBL" id="JBHSKJ010000023">
    <property type="protein sequence ID" value="MFC5149049.1"/>
    <property type="molecule type" value="Genomic_DNA"/>
</dbReference>
<comment type="caution">
    <text evidence="5">The sequence shown here is derived from an EMBL/GenBank/DDBJ whole genome shotgun (WGS) entry which is preliminary data.</text>
</comment>
<dbReference type="InterPro" id="IPR050708">
    <property type="entry name" value="T6SS_VgrG/RHS"/>
</dbReference>
<evidence type="ECO:0000259" key="3">
    <source>
        <dbReference type="Pfam" id="PF25023"/>
    </source>
</evidence>
<dbReference type="RefSeq" id="WP_382049385.1">
    <property type="nucleotide sequence ID" value="NZ_JBHSKJ010000023.1"/>
</dbReference>
<dbReference type="InterPro" id="IPR022385">
    <property type="entry name" value="Rhs_assc_core"/>
</dbReference>
<evidence type="ECO:0000256" key="1">
    <source>
        <dbReference type="ARBA" id="ARBA00022737"/>
    </source>
</evidence>
<feature type="domain" description="Outer membrane channel protein CpnT-like N-terminal" evidence="4">
    <location>
        <begin position="18"/>
        <end position="139"/>
    </location>
</feature>
<evidence type="ECO:0000259" key="2">
    <source>
        <dbReference type="Pfam" id="PF20148"/>
    </source>
</evidence>
<reference evidence="6" key="1">
    <citation type="journal article" date="2019" name="Int. J. Syst. Evol. Microbiol.">
        <title>The Global Catalogue of Microorganisms (GCM) 10K type strain sequencing project: providing services to taxonomists for standard genome sequencing and annotation.</title>
        <authorList>
            <consortium name="The Broad Institute Genomics Platform"/>
            <consortium name="The Broad Institute Genome Sequencing Center for Infectious Disease"/>
            <person name="Wu L."/>
            <person name="Ma J."/>
        </authorList>
    </citation>
    <scope>NUCLEOTIDE SEQUENCE [LARGE SCALE GENOMIC DNA]</scope>
    <source>
        <strain evidence="6">CGMCC 4.1641</strain>
    </source>
</reference>
<dbReference type="InterPro" id="IPR031325">
    <property type="entry name" value="RHS_repeat"/>
</dbReference>
<dbReference type="NCBIfam" id="TIGR01643">
    <property type="entry name" value="YD_repeat_2x"/>
    <property type="match status" value="14"/>
</dbReference>
<keyword evidence="6" id="KW-1185">Reference proteome</keyword>
<gene>
    <name evidence="5" type="ORF">ACFPP6_30725</name>
</gene>
<feature type="domain" description="Teneurin-like YD-shell" evidence="3">
    <location>
        <begin position="531"/>
        <end position="714"/>
    </location>
</feature>
<dbReference type="PANTHER" id="PTHR32305">
    <property type="match status" value="1"/>
</dbReference>
<dbReference type="Pfam" id="PF20148">
    <property type="entry name" value="DUF6531"/>
    <property type="match status" value="1"/>
</dbReference>
<keyword evidence="1" id="KW-0677">Repeat</keyword>
<name>A0ABW0A8N2_9ACTN</name>
<evidence type="ECO:0000259" key="4">
    <source>
        <dbReference type="Pfam" id="PF25547"/>
    </source>
</evidence>
<proteinExistence type="predicted"/>
<feature type="domain" description="DUF6531" evidence="2">
    <location>
        <begin position="265"/>
        <end position="336"/>
    </location>
</feature>
<sequence>MSVKHKVQNFLIDYMGLYWPDGDADKLRKAAKAWRTFAGKVEAIRTPVNNQATSLIHNNKGEAIEAFEVFWHRYAKGSQDGWLHDLAESAKKMADGLEKLAKAIDKAMDDLWDKIIEDLVVLGAAVTIAVATGGALAGPAAGAATAIVEAGAALGIVVSTTVAEVAGVTLAAAAFGGLESVTVNLAVAQPIKIAQGRQDGINLTEAGAAANNGMLYGGMFGGFGSIAKNAGAAGGYRNLFTGIRPLDVELAQAARLPANIECALDPIDVATGAMLLPATDVTLPGSLPLVIGRTHLSSYRAGAWFGPTWASTFDERVQIDAGGVVYAAADGTRLVYPVPAPGEPVLPVKGPRWPLTWDGRPGGLMTITDPQAGVIRTFGGVAPTEEPGILQLPLECVEDRNGARIDIERTATGTPTAIRHSGGYYVAVETAVVGAAGARVTGLRLLDEPPSPYEPAHAPGRGTVLIQYGYDDAGNLTEVTNSSGKPLRFTYDAEGRITSWTDRNGTSYGYTYDADGRVVRTDGTDGFLSGSLSYEAATRTTTVTDSLGHERTYRYNADALVTEETDALGHTTVTTWDATATSRLSVTDPLGRTTRYAYDEAGNLARVTLPDGSTASASYNDLCRPTEITEPGGATWRHAYDARGNLLATTDPAGAETRYGYDELGHLSAVTDALDHTSHVACDAAGLPVTLTDPLGHRTTVRRDPFGRVAEVTDPLGRVTRMMWTPEGRPSRREHPDGTAETWTWDGEGNLLAHTDPAGNTTRHAAGHFDLPASRTDPDGTTYAFAYDTELRLTGVTNPQGLTWSYAYDSAGRVTSETDFNGRTLTYAHDAAGELAARTNGAGEAVHFTRDLLGRATEQRADGADAATTFAYDAAGSLLRAVNADAEIVYERDELGRVLSETVSGRTTTYTYDELGRRTSRVTPSGLTSEWTYDAAGRPTVLRGDAGELTFTHDAAGRETGRRLGEGTVLTQEWDVSDRLTTQVIRGAERLLQHREYAYREDGYLTEIRELTSGTRRFDLTPTGRVTTVSAHGWTERYAYDGAGNVTNAEAPAHAAAGQRDFEGTLIRRAGRTVYEHDAQGRLTRKTRKLLNGQTRTWTYTWDAEDRLREAATPEGERWQYAYDPLGRRISKCRVLADAESAEETLFSWDGTRLAEQSTADGRVTTWDYAPGTHRPLTQTDHTRLVRSAGKSLISEFADTAERDFGTRFHAVITDAIGTPMELITPSGDLAWQPRTTLWGTRLPGPAGQESVDCPLRFPGQYHDPETGLNYNYFRYYDPEVAGYLTADPLGLMPGPNHHGYVATPHVVSDPLGLAPDACAKKPQKKKDYPTLNELGKVGKDVNENIVSGGVGGQRLIEELRRESSGSVFTPEGKLTPQVISESTMVIPGVELRNRYVVDHLKGIGGSMDDWGKYSTRTHQSPYGDFQVHYYYNEKTGAVAYDSDYKVVMNRRKQ</sequence>
<dbReference type="InterPro" id="IPR045351">
    <property type="entry name" value="DUF6531"/>
</dbReference>
<evidence type="ECO:0000313" key="6">
    <source>
        <dbReference type="Proteomes" id="UP001596222"/>
    </source>
</evidence>
<dbReference type="Proteomes" id="UP001596222">
    <property type="component" value="Unassembled WGS sequence"/>
</dbReference>
<dbReference type="InterPro" id="IPR057746">
    <property type="entry name" value="CpnT-like_N"/>
</dbReference>
<evidence type="ECO:0000313" key="5">
    <source>
        <dbReference type="EMBL" id="MFC5149049.1"/>
    </source>
</evidence>
<dbReference type="PANTHER" id="PTHR32305:SF15">
    <property type="entry name" value="PROTEIN RHSA-RELATED"/>
    <property type="match status" value="1"/>
</dbReference>
<dbReference type="NCBIfam" id="TIGR03696">
    <property type="entry name" value="Rhs_assc_core"/>
    <property type="match status" value="1"/>
</dbReference>
<accession>A0ABW0A8N2</accession>
<dbReference type="InterPro" id="IPR006530">
    <property type="entry name" value="YD"/>
</dbReference>
<dbReference type="Gene3D" id="2.180.10.10">
    <property type="entry name" value="RHS repeat-associated core"/>
    <property type="match status" value="3"/>
</dbReference>
<organism evidence="5 6">
    <name type="scientific">Streptomyces aureoversilis</name>
    <dbReference type="NCBI Taxonomy" id="67277"/>
    <lineage>
        <taxon>Bacteria</taxon>
        <taxon>Bacillati</taxon>
        <taxon>Actinomycetota</taxon>
        <taxon>Actinomycetes</taxon>
        <taxon>Kitasatosporales</taxon>
        <taxon>Streptomycetaceae</taxon>
        <taxon>Streptomyces</taxon>
    </lineage>
</organism>
<dbReference type="Pfam" id="PF25547">
    <property type="entry name" value="WXG100_2"/>
    <property type="match status" value="1"/>
</dbReference>
<protein>
    <submittedName>
        <fullName evidence="5">DUF6531 domain-containing protein</fullName>
    </submittedName>
</protein>
<dbReference type="Pfam" id="PF25023">
    <property type="entry name" value="TEN_YD-shell"/>
    <property type="match status" value="2"/>
</dbReference>
<feature type="domain" description="Teneurin-like YD-shell" evidence="3">
    <location>
        <begin position="783"/>
        <end position="1131"/>
    </location>
</feature>